<dbReference type="Proteomes" id="UP000199475">
    <property type="component" value="Unassembled WGS sequence"/>
</dbReference>
<protein>
    <recommendedName>
        <fullName evidence="3">Sigma-70, region 4</fullName>
    </recommendedName>
</protein>
<evidence type="ECO:0000313" key="1">
    <source>
        <dbReference type="EMBL" id="SDL43576.1"/>
    </source>
</evidence>
<dbReference type="InterPro" id="IPR036388">
    <property type="entry name" value="WH-like_DNA-bd_sf"/>
</dbReference>
<evidence type="ECO:0008006" key="3">
    <source>
        <dbReference type="Google" id="ProtNLM"/>
    </source>
</evidence>
<dbReference type="AlphaFoldDB" id="A0A1G9K272"/>
<reference evidence="1 2" key="1">
    <citation type="submission" date="2016-10" db="EMBL/GenBank/DDBJ databases">
        <authorList>
            <person name="de Groot N.N."/>
        </authorList>
    </citation>
    <scope>NUCLEOTIDE SEQUENCE [LARGE SCALE GENOMIC DNA]</scope>
    <source>
        <strain evidence="1 2">CGMCC 1.9159</strain>
    </source>
</reference>
<accession>A0A1G9K272</accession>
<keyword evidence="2" id="KW-1185">Reference proteome</keyword>
<dbReference type="SUPFAM" id="SSF88659">
    <property type="entry name" value="Sigma3 and sigma4 domains of RNA polymerase sigma factors"/>
    <property type="match status" value="1"/>
</dbReference>
<sequence length="54" mass="6228">MLNDIERELLVGQNEGYSLQELADRHGYTEPSVRTKLAVARRKIRDAFPDLDIN</sequence>
<dbReference type="EMBL" id="FNGP01000002">
    <property type="protein sequence ID" value="SDL43576.1"/>
    <property type="molecule type" value="Genomic_DNA"/>
</dbReference>
<gene>
    <name evidence="1" type="ORF">SAMN04488242_1588</name>
</gene>
<dbReference type="InterPro" id="IPR013324">
    <property type="entry name" value="RNA_pol_sigma_r3/r4-like"/>
</dbReference>
<dbReference type="Gene3D" id="1.10.10.10">
    <property type="entry name" value="Winged helix-like DNA-binding domain superfamily/Winged helix DNA-binding domain"/>
    <property type="match status" value="1"/>
</dbReference>
<evidence type="ECO:0000313" key="2">
    <source>
        <dbReference type="Proteomes" id="UP000199475"/>
    </source>
</evidence>
<organism evidence="1 2">
    <name type="scientific">Tessaracoccus oleiagri</name>
    <dbReference type="NCBI Taxonomy" id="686624"/>
    <lineage>
        <taxon>Bacteria</taxon>
        <taxon>Bacillati</taxon>
        <taxon>Actinomycetota</taxon>
        <taxon>Actinomycetes</taxon>
        <taxon>Propionibacteriales</taxon>
        <taxon>Propionibacteriaceae</taxon>
        <taxon>Tessaracoccus</taxon>
    </lineage>
</organism>
<proteinExistence type="predicted"/>
<name>A0A1G9K272_9ACTN</name>